<evidence type="ECO:0000256" key="1">
    <source>
        <dbReference type="SAM" id="SignalP"/>
    </source>
</evidence>
<dbReference type="SUPFAM" id="SSF110296">
    <property type="entry name" value="Oligoxyloglucan reducing end-specific cellobiohydrolase"/>
    <property type="match status" value="2"/>
</dbReference>
<feature type="chain" id="PRO_5004924257" evidence="1">
    <location>
        <begin position="30"/>
        <end position="859"/>
    </location>
</feature>
<dbReference type="eggNOG" id="COG3292">
    <property type="taxonomic scope" value="Bacteria"/>
</dbReference>
<dbReference type="OrthoDB" id="9764804at2"/>
<dbReference type="eggNOG" id="COG3386">
    <property type="taxonomic scope" value="Bacteria"/>
</dbReference>
<protein>
    <submittedName>
        <fullName evidence="2">Glycosyl hydrolase</fullName>
    </submittedName>
</protein>
<dbReference type="EMBL" id="AWSA01000002">
    <property type="protein sequence ID" value="EWT03420.1"/>
    <property type="molecule type" value="Genomic_DNA"/>
</dbReference>
<dbReference type="Proteomes" id="UP000019489">
    <property type="component" value="Unassembled WGS sequence"/>
</dbReference>
<gene>
    <name evidence="2" type="ORF">N865_16970</name>
</gene>
<proteinExistence type="predicted"/>
<feature type="signal peptide" evidence="1">
    <location>
        <begin position="1"/>
        <end position="29"/>
    </location>
</feature>
<dbReference type="GO" id="GO:0016787">
    <property type="term" value="F:hydrolase activity"/>
    <property type="evidence" value="ECO:0007669"/>
    <property type="project" value="UniProtKB-KW"/>
</dbReference>
<keyword evidence="3" id="KW-1185">Reference proteome</keyword>
<dbReference type="InterPro" id="IPR015943">
    <property type="entry name" value="WD40/YVTN_repeat-like_dom_sf"/>
</dbReference>
<name>W9GBG6_9MICO</name>
<sequence>MSMSMVHRRGRLVGAAAVVALAAAWGGYAAVEHEDEPPVSERLVEKLKPVEGNPGDESHEAATASEQYAAARTAPGIVGPGAYTAAWASLQALPTTTGTWTEETTKPYNSDDPNYREYYHSNSSGGAGLVTGRVTGLATLPGRGTGGKDVVFAGGADGGVFRSLDGGSTWTPITSSLPTLSTGDLEIAPDGALWYATGEANTGATSYVGTGVYRLADPMTSTSWVRVGGTELEGTSINKVRFDSQGRVYAATFRGIWRHTATATSGGWEMVYAPNPDYLPGGSKAGSADAAYKNVVNDVLPKGSSVMASVAWRGGDTYNGFYLSAQNGDAGTWAKVNPAGALRDVGIGNAELAISADGSHLYTIVESTTRYANTANTVLDGVYDSPSGSITGPWNKIADSQKLAASGSALKLYQGYRPGVQAWYNNFVTVDPADSKHVFVGLEEVFETRDAGVHWTTVAPYWNFSFPCWSWDDALNTCTKPAPHSDQHAVSVAGNTVYIGNDGGIYARSMDAGYDEYGHGKGWKELNPGLDALQYYSVGVGTDASGNRVISGGLQDNGQSLFVSGQSTMVSPFGGDGGITLVDPRAGKGCNIVAEYVNLAMAVTNNCGRSKGDPNETPRAIRDIAPSDPSPRFIAPFDDDATNADHWIAGGRYVWTQTQGYAIQDASAWSNVFDNGSGHSTTALAMQNGVGWTAWCGPCNNQGFARGVSTNFGGTWHQLALPADLPNRYVSGVTIDPSDATGGTAYLALNGFSRKFTEGPGAGYGHLWKTTNGGASWTQVGATTLPDVPADSLVITKTGGLVLGTDLGVLYSGDGGATWKRLGANFPATTVMQVLLGADGKVYAATHGRGIWSIPVPTT</sequence>
<organism evidence="2 3">
    <name type="scientific">Intrasporangium oryzae NRRL B-24470</name>
    <dbReference type="NCBI Taxonomy" id="1386089"/>
    <lineage>
        <taxon>Bacteria</taxon>
        <taxon>Bacillati</taxon>
        <taxon>Actinomycetota</taxon>
        <taxon>Actinomycetes</taxon>
        <taxon>Micrococcales</taxon>
        <taxon>Intrasporangiaceae</taxon>
        <taxon>Intrasporangium</taxon>
    </lineage>
</organism>
<keyword evidence="1" id="KW-0732">Signal</keyword>
<dbReference type="PATRIC" id="fig|1386089.3.peg.221"/>
<dbReference type="STRING" id="1386089.N865_16970"/>
<keyword evidence="2" id="KW-0378">Hydrolase</keyword>
<comment type="caution">
    <text evidence="2">The sequence shown here is derived from an EMBL/GenBank/DDBJ whole genome shotgun (WGS) entry which is preliminary data.</text>
</comment>
<evidence type="ECO:0000313" key="2">
    <source>
        <dbReference type="EMBL" id="EWT03420.1"/>
    </source>
</evidence>
<dbReference type="Gene3D" id="2.130.10.10">
    <property type="entry name" value="YVTN repeat-like/Quinoprotein amine dehydrogenase"/>
    <property type="match status" value="3"/>
</dbReference>
<reference evidence="2 3" key="1">
    <citation type="submission" date="2013-08" db="EMBL/GenBank/DDBJ databases">
        <title>Intrasporangium oryzae NRRL B-24470.</title>
        <authorList>
            <person name="Liu H."/>
            <person name="Wang G."/>
        </authorList>
    </citation>
    <scope>NUCLEOTIDE SEQUENCE [LARGE SCALE GENOMIC DNA]</scope>
    <source>
        <strain evidence="2 3">NRRL B-24470</strain>
    </source>
</reference>
<dbReference type="AlphaFoldDB" id="W9GBG6"/>
<dbReference type="RefSeq" id="WP_157557501.1">
    <property type="nucleotide sequence ID" value="NZ_AWSA01000002.1"/>
</dbReference>
<evidence type="ECO:0000313" key="3">
    <source>
        <dbReference type="Proteomes" id="UP000019489"/>
    </source>
</evidence>
<accession>W9GBG6</accession>